<evidence type="ECO:0000256" key="1">
    <source>
        <dbReference type="SAM" id="Phobius"/>
    </source>
</evidence>
<sequence>MDNRAWKRHNLLVGWPQPMAYDPRAWGRAVYEELETRQSPPQPLAMMTRVAFLLCLFFAMSQAMYLGLMKRPGAPLYSRQPIISEANSYYYPSQDMFAGRYAYVRPSMYKRSLPPVEMGPMEDEYAYNQNPLLIVI</sequence>
<evidence type="ECO:0000313" key="2">
    <source>
        <dbReference type="Proteomes" id="UP000887566"/>
    </source>
</evidence>
<protein>
    <submittedName>
        <fullName evidence="3">Uncharacterized protein</fullName>
    </submittedName>
</protein>
<dbReference type="WBParaSite" id="PSAMB.scaffold1730size28319.g14611.t1">
    <property type="protein sequence ID" value="PSAMB.scaffold1730size28319.g14611.t1"/>
    <property type="gene ID" value="PSAMB.scaffold1730size28319.g14611"/>
</dbReference>
<proteinExistence type="predicted"/>
<keyword evidence="1" id="KW-0472">Membrane</keyword>
<name>A0A914VB45_9BILA</name>
<feature type="transmembrane region" description="Helical" evidence="1">
    <location>
        <begin position="50"/>
        <end position="69"/>
    </location>
</feature>
<dbReference type="AlphaFoldDB" id="A0A914VB45"/>
<reference evidence="3" key="1">
    <citation type="submission" date="2022-11" db="UniProtKB">
        <authorList>
            <consortium name="WormBaseParasite"/>
        </authorList>
    </citation>
    <scope>IDENTIFICATION</scope>
</reference>
<keyword evidence="1" id="KW-1133">Transmembrane helix</keyword>
<accession>A0A914VB45</accession>
<evidence type="ECO:0000313" key="3">
    <source>
        <dbReference type="WBParaSite" id="PSAMB.scaffold1730size28319.g14611.t1"/>
    </source>
</evidence>
<dbReference type="Proteomes" id="UP000887566">
    <property type="component" value="Unplaced"/>
</dbReference>
<organism evidence="2 3">
    <name type="scientific">Plectus sambesii</name>
    <dbReference type="NCBI Taxonomy" id="2011161"/>
    <lineage>
        <taxon>Eukaryota</taxon>
        <taxon>Metazoa</taxon>
        <taxon>Ecdysozoa</taxon>
        <taxon>Nematoda</taxon>
        <taxon>Chromadorea</taxon>
        <taxon>Plectida</taxon>
        <taxon>Plectina</taxon>
        <taxon>Plectoidea</taxon>
        <taxon>Plectidae</taxon>
        <taxon>Plectus</taxon>
    </lineage>
</organism>
<keyword evidence="1" id="KW-0812">Transmembrane</keyword>
<keyword evidence="2" id="KW-1185">Reference proteome</keyword>